<keyword evidence="1" id="KW-1133">Transmembrane helix</keyword>
<sequence length="168" mass="18466">MKDTATSCMVVATLIATVMFAAAFTVPGGNNSNTGIPIFLETNSFMVFSISDALALFSSSTSVLMFLAILTSRYAEDDFLKFLPQKLIIGLFFLFVSIVAMMVAFGATIFIILCHRIVWLTIPITLLASVPVTLFALLQFPLFIDMIVSTYGSGIFNKQTRNLYRCIT</sequence>
<feature type="signal peptide" evidence="2">
    <location>
        <begin position="1"/>
        <end position="23"/>
    </location>
</feature>
<reference evidence="4 5" key="1">
    <citation type="journal article" date="2020" name="Mol. Biol. Evol.">
        <title>Distinct Expression and Methylation Patterns for Genes with Different Fates following a Single Whole-Genome Duplication in Flowering Plants.</title>
        <authorList>
            <person name="Shi T."/>
            <person name="Rahmani R.S."/>
            <person name="Gugger P.F."/>
            <person name="Wang M."/>
            <person name="Li H."/>
            <person name="Zhang Y."/>
            <person name="Li Z."/>
            <person name="Wang Q."/>
            <person name="Van de Peer Y."/>
            <person name="Marchal K."/>
            <person name="Chen J."/>
        </authorList>
    </citation>
    <scope>NUCLEOTIDE SEQUENCE [LARGE SCALE GENOMIC DNA]</scope>
    <source>
        <tissue evidence="4">Leaf</tissue>
    </source>
</reference>
<organism evidence="4 5">
    <name type="scientific">Nelumbo nucifera</name>
    <name type="common">Sacred lotus</name>
    <dbReference type="NCBI Taxonomy" id="4432"/>
    <lineage>
        <taxon>Eukaryota</taxon>
        <taxon>Viridiplantae</taxon>
        <taxon>Streptophyta</taxon>
        <taxon>Embryophyta</taxon>
        <taxon>Tracheophyta</taxon>
        <taxon>Spermatophyta</taxon>
        <taxon>Magnoliopsida</taxon>
        <taxon>Proteales</taxon>
        <taxon>Nelumbonaceae</taxon>
        <taxon>Nelumbo</taxon>
    </lineage>
</organism>
<keyword evidence="1" id="KW-0472">Membrane</keyword>
<dbReference type="EMBL" id="DUZY01000005">
    <property type="protein sequence ID" value="DAD39368.1"/>
    <property type="molecule type" value="Genomic_DNA"/>
</dbReference>
<protein>
    <recommendedName>
        <fullName evidence="3">PGG domain-containing protein</fullName>
    </recommendedName>
</protein>
<evidence type="ECO:0000313" key="5">
    <source>
        <dbReference type="Proteomes" id="UP000607653"/>
    </source>
</evidence>
<evidence type="ECO:0000259" key="3">
    <source>
        <dbReference type="Pfam" id="PF13962"/>
    </source>
</evidence>
<dbReference type="Proteomes" id="UP000607653">
    <property type="component" value="Unassembled WGS sequence"/>
</dbReference>
<evidence type="ECO:0000256" key="2">
    <source>
        <dbReference type="SAM" id="SignalP"/>
    </source>
</evidence>
<dbReference type="InterPro" id="IPR026961">
    <property type="entry name" value="PGG_dom"/>
</dbReference>
<feature type="transmembrane region" description="Helical" evidence="1">
    <location>
        <begin position="117"/>
        <end position="138"/>
    </location>
</feature>
<feature type="transmembrane region" description="Helical" evidence="1">
    <location>
        <begin position="91"/>
        <end position="111"/>
    </location>
</feature>
<keyword evidence="5" id="KW-1185">Reference proteome</keyword>
<accession>A0A822ZCU0</accession>
<feature type="domain" description="PGG" evidence="3">
    <location>
        <begin position="1"/>
        <end position="111"/>
    </location>
</feature>
<dbReference type="PANTHER" id="PTHR24177">
    <property type="entry name" value="CASKIN"/>
    <property type="match status" value="1"/>
</dbReference>
<dbReference type="Pfam" id="PF13962">
    <property type="entry name" value="PGG"/>
    <property type="match status" value="1"/>
</dbReference>
<keyword evidence="1" id="KW-0812">Transmembrane</keyword>
<proteinExistence type="predicted"/>
<gene>
    <name evidence="4" type="ORF">HUJ06_013691</name>
</gene>
<feature type="chain" id="PRO_5032748425" description="PGG domain-containing protein" evidence="2">
    <location>
        <begin position="24"/>
        <end position="168"/>
    </location>
</feature>
<dbReference type="AlphaFoldDB" id="A0A822ZCU0"/>
<comment type="caution">
    <text evidence="4">The sequence shown here is derived from an EMBL/GenBank/DDBJ whole genome shotgun (WGS) entry which is preliminary data.</text>
</comment>
<evidence type="ECO:0000256" key="1">
    <source>
        <dbReference type="SAM" id="Phobius"/>
    </source>
</evidence>
<dbReference type="PANTHER" id="PTHR24177:SF365">
    <property type="entry name" value="ANKYRIN REPEAT-CONTAINING PROTEIN NPR4-LIKE ISOFORM X1"/>
    <property type="match status" value="1"/>
</dbReference>
<evidence type="ECO:0000313" key="4">
    <source>
        <dbReference type="EMBL" id="DAD39368.1"/>
    </source>
</evidence>
<name>A0A822ZCU0_NELNU</name>
<keyword evidence="2" id="KW-0732">Signal</keyword>
<feature type="transmembrane region" description="Helical" evidence="1">
    <location>
        <begin position="45"/>
        <end position="70"/>
    </location>
</feature>